<evidence type="ECO:0000256" key="9">
    <source>
        <dbReference type="ARBA" id="ARBA00022723"/>
    </source>
</evidence>
<feature type="region of interest" description="Disordered" evidence="20">
    <location>
        <begin position="484"/>
        <end position="513"/>
    </location>
</feature>
<dbReference type="NCBIfam" id="NF004491">
    <property type="entry name" value="PRK05826.1"/>
    <property type="match status" value="1"/>
</dbReference>
<evidence type="ECO:0000256" key="19">
    <source>
        <dbReference type="RuleBase" id="RU000504"/>
    </source>
</evidence>
<evidence type="ECO:0000313" key="24">
    <source>
        <dbReference type="Proteomes" id="UP000523139"/>
    </source>
</evidence>
<dbReference type="InterPro" id="IPR001697">
    <property type="entry name" value="Pyr_Knase"/>
</dbReference>
<feature type="domain" description="Pyruvate kinase C-terminal" evidence="22">
    <location>
        <begin position="353"/>
        <end position="465"/>
    </location>
</feature>
<dbReference type="EC" id="2.7.1.40" evidence="6 18"/>
<feature type="compositionally biased region" description="Low complexity" evidence="20">
    <location>
        <begin position="497"/>
        <end position="513"/>
    </location>
</feature>
<dbReference type="PROSITE" id="PS00110">
    <property type="entry name" value="PYRUVATE_KINASE"/>
    <property type="match status" value="1"/>
</dbReference>
<comment type="subunit">
    <text evidence="5">Homotetramer.</text>
</comment>
<dbReference type="GO" id="GO:0030955">
    <property type="term" value="F:potassium ion binding"/>
    <property type="evidence" value="ECO:0007669"/>
    <property type="project" value="UniProtKB-UniRule"/>
</dbReference>
<dbReference type="InterPro" id="IPR018209">
    <property type="entry name" value="Pyrv_Knase_AS"/>
</dbReference>
<dbReference type="FunFam" id="3.40.1380.20:FF:000009">
    <property type="entry name" value="Pyruvate kinase"/>
    <property type="match status" value="1"/>
</dbReference>
<keyword evidence="9" id="KW-0479">Metal-binding</keyword>
<keyword evidence="24" id="KW-1185">Reference proteome</keyword>
<dbReference type="InterPro" id="IPR015806">
    <property type="entry name" value="Pyrv_Knase_insert_dom_sf"/>
</dbReference>
<comment type="caution">
    <text evidence="23">The sequence shown here is derived from an EMBL/GenBank/DDBJ whole genome shotgun (WGS) entry which is preliminary data.</text>
</comment>
<evidence type="ECO:0000256" key="15">
    <source>
        <dbReference type="ARBA" id="ARBA00023152"/>
    </source>
</evidence>
<dbReference type="Gene3D" id="3.20.20.60">
    <property type="entry name" value="Phosphoenolpyruvate-binding domains"/>
    <property type="match status" value="1"/>
</dbReference>
<dbReference type="EMBL" id="JABAHY010000008">
    <property type="protein sequence ID" value="NLS10206.1"/>
    <property type="molecule type" value="Genomic_DNA"/>
</dbReference>
<dbReference type="AlphaFoldDB" id="A0A7X8TK18"/>
<reference evidence="23 24" key="1">
    <citation type="submission" date="2020-04" db="EMBL/GenBank/DDBJ databases">
        <title>Nesterenkonia sp. nov., isolated from marine sediment.</title>
        <authorList>
            <person name="Zhang G."/>
        </authorList>
    </citation>
    <scope>NUCLEOTIDE SEQUENCE [LARGE SCALE GENOMIC DNA]</scope>
    <source>
        <strain evidence="23 24">MY13</strain>
    </source>
</reference>
<dbReference type="Gene3D" id="2.40.33.10">
    <property type="entry name" value="PK beta-barrel domain-like"/>
    <property type="match status" value="1"/>
</dbReference>
<dbReference type="SUPFAM" id="SSF50800">
    <property type="entry name" value="PK beta-barrel domain-like"/>
    <property type="match status" value="1"/>
</dbReference>
<dbReference type="SUPFAM" id="SSF51621">
    <property type="entry name" value="Phosphoenolpyruvate/pyruvate domain"/>
    <property type="match status" value="1"/>
</dbReference>
<dbReference type="NCBIfam" id="NF004978">
    <property type="entry name" value="PRK06354.1"/>
    <property type="match status" value="1"/>
</dbReference>
<evidence type="ECO:0000256" key="16">
    <source>
        <dbReference type="ARBA" id="ARBA00023317"/>
    </source>
</evidence>
<dbReference type="InterPro" id="IPR015793">
    <property type="entry name" value="Pyrv_Knase_brl"/>
</dbReference>
<evidence type="ECO:0000256" key="13">
    <source>
        <dbReference type="ARBA" id="ARBA00022842"/>
    </source>
</evidence>
<keyword evidence="13 19" id="KW-0460">Magnesium</keyword>
<dbReference type="RefSeq" id="WP_168887695.1">
    <property type="nucleotide sequence ID" value="NZ_JABAHY010000008.1"/>
</dbReference>
<comment type="cofactor">
    <cofactor evidence="1">
        <name>Mg(2+)</name>
        <dbReference type="ChEBI" id="CHEBI:18420"/>
    </cofactor>
</comment>
<comment type="cofactor">
    <cofactor evidence="2">
        <name>K(+)</name>
        <dbReference type="ChEBI" id="CHEBI:29103"/>
    </cofactor>
</comment>
<evidence type="ECO:0000313" key="23">
    <source>
        <dbReference type="EMBL" id="NLS10206.1"/>
    </source>
</evidence>
<sequence>MRHAKIVATFGPATAGYERTRELIEAGVDVVRVNMSHGDYTVHEDTYNTVREVSGDLRRAVAIFADLQGPKIRLGRFSDGPHQLDEGDRFTITTRDIEGTKEICSTTLKTLPQDVEPGDTLLIDDGKVSLRALEVTETDVVTEVVVAGPVSNNKGINLPGVAVSVPALSEKDEEDLRWALRTGFDMIALSFVRDAADIEAVHQIMEEEGRYVPVIAKLEKPQAVDALQDVIDAFDAIMVARGDLGVELPLEEVPVVQKRAIELARRWAKPVIVATQVLESMIDNPRPTRAEASDCANAVLDGADAVMLSGETSVGKYPVKTVETMSSIIQATEARGLERIPQLGTKPKTRGGAITRAANEIAERLEVPYLATFTRSGDSARRLSRLRPKQSIFAFTHVEHTHNILCLSWGVQPRWVEFAPHTDKMTGQVDKLLLEEGIAKDGDLVVIAAGSPPGQAGTTNMVKVHRIGDLPDGGIDVEALRRGEGLPTKEPIGPWPSRSAASAASAQSAHSAL</sequence>
<dbReference type="InterPro" id="IPR036918">
    <property type="entry name" value="Pyrv_Knase_C_sf"/>
</dbReference>
<dbReference type="InterPro" id="IPR015813">
    <property type="entry name" value="Pyrv/PenolPyrv_kinase-like_dom"/>
</dbReference>
<dbReference type="PANTHER" id="PTHR11817">
    <property type="entry name" value="PYRUVATE KINASE"/>
    <property type="match status" value="1"/>
</dbReference>
<dbReference type="UniPathway" id="UPA00109">
    <property type="reaction ID" value="UER00188"/>
</dbReference>
<evidence type="ECO:0000256" key="18">
    <source>
        <dbReference type="NCBIfam" id="TIGR01064"/>
    </source>
</evidence>
<keyword evidence="8 19" id="KW-0808">Transferase</keyword>
<evidence type="ECO:0000259" key="21">
    <source>
        <dbReference type="Pfam" id="PF00224"/>
    </source>
</evidence>
<dbReference type="NCBIfam" id="TIGR01064">
    <property type="entry name" value="pyruv_kin"/>
    <property type="match status" value="1"/>
</dbReference>
<comment type="pathway">
    <text evidence="3 19">Carbohydrate degradation; glycolysis; pyruvate from D-glyceraldehyde 3-phosphate: step 5/5.</text>
</comment>
<evidence type="ECO:0000256" key="2">
    <source>
        <dbReference type="ARBA" id="ARBA00001958"/>
    </source>
</evidence>
<gene>
    <name evidence="23" type="primary">pyk</name>
    <name evidence="23" type="ORF">HGQ17_09400</name>
</gene>
<dbReference type="InterPro" id="IPR011037">
    <property type="entry name" value="Pyrv_Knase-like_insert_dom_sf"/>
</dbReference>
<evidence type="ECO:0000256" key="10">
    <source>
        <dbReference type="ARBA" id="ARBA00022741"/>
    </source>
</evidence>
<evidence type="ECO:0000256" key="11">
    <source>
        <dbReference type="ARBA" id="ARBA00022777"/>
    </source>
</evidence>
<evidence type="ECO:0000256" key="3">
    <source>
        <dbReference type="ARBA" id="ARBA00004997"/>
    </source>
</evidence>
<evidence type="ECO:0000256" key="12">
    <source>
        <dbReference type="ARBA" id="ARBA00022840"/>
    </source>
</evidence>
<dbReference type="GO" id="GO:0005524">
    <property type="term" value="F:ATP binding"/>
    <property type="evidence" value="ECO:0007669"/>
    <property type="project" value="UniProtKB-KW"/>
</dbReference>
<dbReference type="Proteomes" id="UP000523139">
    <property type="component" value="Unassembled WGS sequence"/>
</dbReference>
<keyword evidence="12" id="KW-0067">ATP-binding</keyword>
<dbReference type="InterPro" id="IPR040442">
    <property type="entry name" value="Pyrv_kinase-like_dom_sf"/>
</dbReference>
<dbReference type="SUPFAM" id="SSF52935">
    <property type="entry name" value="PK C-terminal domain-like"/>
    <property type="match status" value="1"/>
</dbReference>
<evidence type="ECO:0000256" key="6">
    <source>
        <dbReference type="ARBA" id="ARBA00012142"/>
    </source>
</evidence>
<evidence type="ECO:0000256" key="17">
    <source>
        <dbReference type="ARBA" id="ARBA00048152"/>
    </source>
</evidence>
<dbReference type="Gene3D" id="3.40.1380.20">
    <property type="entry name" value="Pyruvate kinase, C-terminal domain"/>
    <property type="match status" value="1"/>
</dbReference>
<keyword evidence="10" id="KW-0547">Nucleotide-binding</keyword>
<evidence type="ECO:0000256" key="5">
    <source>
        <dbReference type="ARBA" id="ARBA00011881"/>
    </source>
</evidence>
<dbReference type="GO" id="GO:0004743">
    <property type="term" value="F:pyruvate kinase activity"/>
    <property type="evidence" value="ECO:0007669"/>
    <property type="project" value="UniProtKB-UniRule"/>
</dbReference>
<evidence type="ECO:0000256" key="20">
    <source>
        <dbReference type="SAM" id="MobiDB-lite"/>
    </source>
</evidence>
<protein>
    <recommendedName>
        <fullName evidence="7 18">Pyruvate kinase</fullName>
        <ecNumber evidence="6 18">2.7.1.40</ecNumber>
    </recommendedName>
</protein>
<feature type="domain" description="Pyruvate kinase barrel" evidence="21">
    <location>
        <begin position="1"/>
        <end position="322"/>
    </location>
</feature>
<keyword evidence="14" id="KW-0630">Potassium</keyword>
<keyword evidence="16 23" id="KW-0670">Pyruvate</keyword>
<evidence type="ECO:0000256" key="14">
    <source>
        <dbReference type="ARBA" id="ARBA00022958"/>
    </source>
</evidence>
<dbReference type="GO" id="GO:0016301">
    <property type="term" value="F:kinase activity"/>
    <property type="evidence" value="ECO:0007669"/>
    <property type="project" value="UniProtKB-KW"/>
</dbReference>
<dbReference type="Pfam" id="PF02887">
    <property type="entry name" value="PK_C"/>
    <property type="match status" value="1"/>
</dbReference>
<keyword evidence="15 19" id="KW-0324">Glycolysis</keyword>
<keyword evidence="11 19" id="KW-0418">Kinase</keyword>
<accession>A0A7X8TK18</accession>
<evidence type="ECO:0000256" key="1">
    <source>
        <dbReference type="ARBA" id="ARBA00001946"/>
    </source>
</evidence>
<evidence type="ECO:0000256" key="8">
    <source>
        <dbReference type="ARBA" id="ARBA00022679"/>
    </source>
</evidence>
<dbReference type="InterPro" id="IPR015795">
    <property type="entry name" value="Pyrv_Knase_C"/>
</dbReference>
<name>A0A7X8TK18_9MICC</name>
<dbReference type="GO" id="GO:0000287">
    <property type="term" value="F:magnesium ion binding"/>
    <property type="evidence" value="ECO:0007669"/>
    <property type="project" value="UniProtKB-UniRule"/>
</dbReference>
<comment type="catalytic activity">
    <reaction evidence="17 19">
        <text>pyruvate + ATP = phosphoenolpyruvate + ADP + H(+)</text>
        <dbReference type="Rhea" id="RHEA:18157"/>
        <dbReference type="ChEBI" id="CHEBI:15361"/>
        <dbReference type="ChEBI" id="CHEBI:15378"/>
        <dbReference type="ChEBI" id="CHEBI:30616"/>
        <dbReference type="ChEBI" id="CHEBI:58702"/>
        <dbReference type="ChEBI" id="CHEBI:456216"/>
        <dbReference type="EC" id="2.7.1.40"/>
    </reaction>
</comment>
<dbReference type="Pfam" id="PF00224">
    <property type="entry name" value="PK"/>
    <property type="match status" value="1"/>
</dbReference>
<dbReference type="PRINTS" id="PR01050">
    <property type="entry name" value="PYRUVTKNASE"/>
</dbReference>
<evidence type="ECO:0000259" key="22">
    <source>
        <dbReference type="Pfam" id="PF02887"/>
    </source>
</evidence>
<evidence type="ECO:0000256" key="4">
    <source>
        <dbReference type="ARBA" id="ARBA00008663"/>
    </source>
</evidence>
<proteinExistence type="inferred from homology"/>
<evidence type="ECO:0000256" key="7">
    <source>
        <dbReference type="ARBA" id="ARBA00018587"/>
    </source>
</evidence>
<comment type="similarity">
    <text evidence="4 19">Belongs to the pyruvate kinase family.</text>
</comment>
<organism evidence="23 24">
    <name type="scientific">Nesterenkonia sedimenti</name>
    <dbReference type="NCBI Taxonomy" id="1463632"/>
    <lineage>
        <taxon>Bacteria</taxon>
        <taxon>Bacillati</taxon>
        <taxon>Actinomycetota</taxon>
        <taxon>Actinomycetes</taxon>
        <taxon>Micrococcales</taxon>
        <taxon>Micrococcaceae</taxon>
        <taxon>Nesterenkonia</taxon>
    </lineage>
</organism>
<dbReference type="FunFam" id="2.40.33.10:FF:000001">
    <property type="entry name" value="Pyruvate kinase"/>
    <property type="match status" value="1"/>
</dbReference>